<dbReference type="KEGG" id="fcy:FRACYDRAFT_268435"/>
<name>A0A1E7FKQ6_9STRA</name>
<accession>A0A1E7FKQ6</accession>
<evidence type="ECO:0000256" key="1">
    <source>
        <dbReference type="SAM" id="MobiDB-lite"/>
    </source>
</evidence>
<gene>
    <name evidence="2" type="ORF">FRACYDRAFT_268435</name>
</gene>
<feature type="region of interest" description="Disordered" evidence="1">
    <location>
        <begin position="41"/>
        <end position="117"/>
    </location>
</feature>
<keyword evidence="3" id="KW-1185">Reference proteome</keyword>
<protein>
    <submittedName>
        <fullName evidence="2">Uncharacterized protein</fullName>
    </submittedName>
</protein>
<evidence type="ECO:0000313" key="2">
    <source>
        <dbReference type="EMBL" id="OEU18758.1"/>
    </source>
</evidence>
<evidence type="ECO:0000313" key="3">
    <source>
        <dbReference type="Proteomes" id="UP000095751"/>
    </source>
</evidence>
<dbReference type="EMBL" id="KV784356">
    <property type="protein sequence ID" value="OEU18758.1"/>
    <property type="molecule type" value="Genomic_DNA"/>
</dbReference>
<dbReference type="Proteomes" id="UP000095751">
    <property type="component" value="Unassembled WGS sequence"/>
</dbReference>
<reference evidence="2 3" key="1">
    <citation type="submission" date="2016-09" db="EMBL/GenBank/DDBJ databases">
        <title>Extensive genetic diversity and differential bi-allelic expression allows diatom success in the polar Southern Ocean.</title>
        <authorList>
            <consortium name="DOE Joint Genome Institute"/>
            <person name="Mock T."/>
            <person name="Otillar R.P."/>
            <person name="Strauss J."/>
            <person name="Dupont C."/>
            <person name="Frickenhaus S."/>
            <person name="Maumus F."/>
            <person name="Mcmullan M."/>
            <person name="Sanges R."/>
            <person name="Schmutz J."/>
            <person name="Toseland A."/>
            <person name="Valas R."/>
            <person name="Veluchamy A."/>
            <person name="Ward B.J."/>
            <person name="Allen A."/>
            <person name="Barry K."/>
            <person name="Falciatore A."/>
            <person name="Ferrante M."/>
            <person name="Fortunato A.E."/>
            <person name="Gloeckner G."/>
            <person name="Gruber A."/>
            <person name="Hipkin R."/>
            <person name="Janech M."/>
            <person name="Kroth P."/>
            <person name="Leese F."/>
            <person name="Lindquist E."/>
            <person name="Lyon B.R."/>
            <person name="Martin J."/>
            <person name="Mayer C."/>
            <person name="Parker M."/>
            <person name="Quesneville H."/>
            <person name="Raymond J."/>
            <person name="Uhlig C."/>
            <person name="Valentin K.U."/>
            <person name="Worden A.Z."/>
            <person name="Armbrust E.V."/>
            <person name="Bowler C."/>
            <person name="Green B."/>
            <person name="Moulton V."/>
            <person name="Van Oosterhout C."/>
            <person name="Grigoriev I."/>
        </authorList>
    </citation>
    <scope>NUCLEOTIDE SEQUENCE [LARGE SCALE GENOMIC DNA]</scope>
    <source>
        <strain evidence="2 3">CCMP1102</strain>
    </source>
</reference>
<dbReference type="AlphaFoldDB" id="A0A1E7FKQ6"/>
<dbReference type="InParanoid" id="A0A1E7FKQ6"/>
<organism evidence="2 3">
    <name type="scientific">Fragilariopsis cylindrus CCMP1102</name>
    <dbReference type="NCBI Taxonomy" id="635003"/>
    <lineage>
        <taxon>Eukaryota</taxon>
        <taxon>Sar</taxon>
        <taxon>Stramenopiles</taxon>
        <taxon>Ochrophyta</taxon>
        <taxon>Bacillariophyta</taxon>
        <taxon>Bacillariophyceae</taxon>
        <taxon>Bacillariophycidae</taxon>
        <taxon>Bacillariales</taxon>
        <taxon>Bacillariaceae</taxon>
        <taxon>Fragilariopsis</taxon>
    </lineage>
</organism>
<sequence length="117" mass="12579">MLSLVLVEEAIAALGVLKSSASLPSSQLIQLVMLKLSRTPPVLPTTSQQQQQQQQQEYDNNDDDPGNHYDGNGNRNRNQHDAPAAPQTPSGSSLVSPPMPRKKPYDFASPSPVSGSD</sequence>
<proteinExistence type="predicted"/>